<comment type="caution">
    <text evidence="1">The sequence shown here is derived from an EMBL/GenBank/DDBJ whole genome shotgun (WGS) entry which is preliminary data.</text>
</comment>
<dbReference type="Proteomes" id="UP001558613">
    <property type="component" value="Unassembled WGS sequence"/>
</dbReference>
<dbReference type="EMBL" id="JAYMGO010000010">
    <property type="protein sequence ID" value="KAL1266125.1"/>
    <property type="molecule type" value="Genomic_DNA"/>
</dbReference>
<sequence>MTVMNHSSSVLLVDESDFEAISSRAEGQSSWLAEEHKHLKPPSSLSAPLAHAPVVQRCHAERWQPPKTDLHSALSRVQLHALSKSAHP</sequence>
<proteinExistence type="predicted"/>
<evidence type="ECO:0000313" key="1">
    <source>
        <dbReference type="EMBL" id="KAL1266125.1"/>
    </source>
</evidence>
<organism evidence="1 2">
    <name type="scientific">Cirrhinus molitorella</name>
    <name type="common">mud carp</name>
    <dbReference type="NCBI Taxonomy" id="172907"/>
    <lineage>
        <taxon>Eukaryota</taxon>
        <taxon>Metazoa</taxon>
        <taxon>Chordata</taxon>
        <taxon>Craniata</taxon>
        <taxon>Vertebrata</taxon>
        <taxon>Euteleostomi</taxon>
        <taxon>Actinopterygii</taxon>
        <taxon>Neopterygii</taxon>
        <taxon>Teleostei</taxon>
        <taxon>Ostariophysi</taxon>
        <taxon>Cypriniformes</taxon>
        <taxon>Cyprinidae</taxon>
        <taxon>Labeoninae</taxon>
        <taxon>Labeonini</taxon>
        <taxon>Cirrhinus</taxon>
    </lineage>
</organism>
<accession>A0ABR3MNH4</accession>
<keyword evidence="2" id="KW-1185">Reference proteome</keyword>
<reference evidence="1 2" key="1">
    <citation type="submission" date="2023-09" db="EMBL/GenBank/DDBJ databases">
        <authorList>
            <person name="Wang M."/>
        </authorList>
    </citation>
    <scope>NUCLEOTIDE SEQUENCE [LARGE SCALE GENOMIC DNA]</scope>
    <source>
        <strain evidence="1">GT-2023</strain>
        <tissue evidence="1">Liver</tissue>
    </source>
</reference>
<gene>
    <name evidence="1" type="ORF">QQF64_001800</name>
</gene>
<name>A0ABR3MNH4_9TELE</name>
<protein>
    <submittedName>
        <fullName evidence="1">Uncharacterized protein</fullName>
    </submittedName>
</protein>
<evidence type="ECO:0000313" key="2">
    <source>
        <dbReference type="Proteomes" id="UP001558613"/>
    </source>
</evidence>